<reference evidence="3" key="3">
    <citation type="submission" date="2019-12" db="UniProtKB">
        <authorList>
            <consortium name="WormBaseParasite"/>
        </authorList>
    </citation>
    <scope>IDENTIFICATION</scope>
</reference>
<dbReference type="GeneID" id="6106167"/>
<dbReference type="KEGG" id="bmy:BM_BM17337"/>
<proteinExistence type="predicted"/>
<protein>
    <submittedName>
        <fullName evidence="1 3">Uncharacterized protein</fullName>
    </submittedName>
</protein>
<gene>
    <name evidence="1 3" type="primary">Bm17337</name>
    <name evidence="1" type="ORF">BM_BM17337</name>
</gene>
<name>A0A4E9F3K5_BRUMA</name>
<dbReference type="WBParaSite" id="Bm17337.1">
    <property type="protein sequence ID" value="Bm17337.1"/>
    <property type="gene ID" value="WBGene00268480"/>
</dbReference>
<keyword evidence="2" id="KW-1185">Reference proteome</keyword>
<dbReference type="Proteomes" id="UP000006672">
    <property type="component" value="Unassembled WGS sequence"/>
</dbReference>
<dbReference type="RefSeq" id="XP_001902743.2">
    <property type="nucleotide sequence ID" value="XM_001902708.2"/>
</dbReference>
<reference evidence="2" key="1">
    <citation type="journal article" date="2007" name="Science">
        <title>Draft genome of the filarial nematode parasite Brugia malayi.</title>
        <authorList>
            <person name="Ghedin E."/>
            <person name="Wang S."/>
            <person name="Spiro D."/>
            <person name="Caler E."/>
            <person name="Zhao Q."/>
            <person name="Crabtree J."/>
            <person name="Allen J.E."/>
            <person name="Delcher A.L."/>
            <person name="Guiliano D.B."/>
            <person name="Miranda-Saavedra D."/>
            <person name="Angiuoli S.V."/>
            <person name="Creasy T."/>
            <person name="Amedeo P."/>
            <person name="Haas B."/>
            <person name="El-Sayed N.M."/>
            <person name="Wortman J.R."/>
            <person name="Feldblyum T."/>
            <person name="Tallon L."/>
            <person name="Schatz M."/>
            <person name="Shumway M."/>
            <person name="Koo H."/>
            <person name="Salzberg S.L."/>
            <person name="Schobel S."/>
            <person name="Pertea M."/>
            <person name="Pop M."/>
            <person name="White O."/>
            <person name="Barton G.J."/>
            <person name="Carlow C.K."/>
            <person name="Crawford M.J."/>
            <person name="Daub J."/>
            <person name="Dimmic M.W."/>
            <person name="Estes C.F."/>
            <person name="Foster J.M."/>
            <person name="Ganatra M."/>
            <person name="Gregory W.F."/>
            <person name="Johnson N.M."/>
            <person name="Jin J."/>
            <person name="Komuniecki R."/>
            <person name="Korf I."/>
            <person name="Kumar S."/>
            <person name="Laney S."/>
            <person name="Li B.W."/>
            <person name="Li W."/>
            <person name="Lindblom T.H."/>
            <person name="Lustigman S."/>
            <person name="Ma D."/>
            <person name="Maina C.V."/>
            <person name="Martin D.M."/>
            <person name="McCarter J.P."/>
            <person name="McReynolds L."/>
            <person name="Mitreva M."/>
            <person name="Nutman T.B."/>
            <person name="Parkinson J."/>
            <person name="Peregrin-Alvarez J.M."/>
            <person name="Poole C."/>
            <person name="Ren Q."/>
            <person name="Saunders L."/>
            <person name="Sluder A.E."/>
            <person name="Smith K."/>
            <person name="Stanke M."/>
            <person name="Unnasch T.R."/>
            <person name="Ware J."/>
            <person name="Wei A.D."/>
            <person name="Weil G."/>
            <person name="Williams D.J."/>
            <person name="Zhang Y."/>
            <person name="Williams S.A."/>
            <person name="Fraser-Liggett C."/>
            <person name="Slatko B."/>
            <person name="Blaxter M.L."/>
            <person name="Scott A.L."/>
        </authorList>
    </citation>
    <scope>NUCLEOTIDE SEQUENCE</scope>
    <source>
        <strain evidence="2">FR3</strain>
    </source>
</reference>
<dbReference type="CTD" id="6106167"/>
<evidence type="ECO:0000313" key="3">
    <source>
        <dbReference type="WBParaSite" id="Bm17337.1"/>
    </source>
</evidence>
<organism evidence="1">
    <name type="scientific">Brugia malayi</name>
    <name type="common">Filarial nematode worm</name>
    <dbReference type="NCBI Taxonomy" id="6279"/>
    <lineage>
        <taxon>Eukaryota</taxon>
        <taxon>Metazoa</taxon>
        <taxon>Ecdysozoa</taxon>
        <taxon>Nematoda</taxon>
        <taxon>Chromadorea</taxon>
        <taxon>Rhabditida</taxon>
        <taxon>Spirurina</taxon>
        <taxon>Spiruromorpha</taxon>
        <taxon>Filarioidea</taxon>
        <taxon>Onchocercidae</taxon>
        <taxon>Brugia</taxon>
    </lineage>
</organism>
<evidence type="ECO:0000313" key="1">
    <source>
        <dbReference type="EMBL" id="VIO90400.1"/>
    </source>
</evidence>
<dbReference type="EMBL" id="CAAKNF010000192">
    <property type="protein sequence ID" value="VIO90400.1"/>
    <property type="molecule type" value="Genomic_DNA"/>
</dbReference>
<evidence type="ECO:0000313" key="2">
    <source>
        <dbReference type="Proteomes" id="UP000006672"/>
    </source>
</evidence>
<sequence>MSSGNRLYGICGRQFETLKGWHISRTRKEDGRYSSLDEAAAACPSSPSSSSGKDIGVTGGEWQVIRGWLNAFYRKTVGQNKRTKDLMEVRWYY</sequence>
<accession>A0A4E9F3K5</accession>
<accession>A0A5S6PD38</accession>
<dbReference type="AlphaFoldDB" id="A0A4E9F3K5"/>
<reference evidence="1" key="2">
    <citation type="submission" date="2019-04" db="EMBL/GenBank/DDBJ databases">
        <authorList>
            <person name="Howe K."/>
            <person name="Paulini M."/>
            <person name="Williams G."/>
        </authorList>
    </citation>
    <scope>NUCLEOTIDE SEQUENCE [LARGE SCALE GENOMIC DNA]</scope>
    <source>
        <strain evidence="1">FR3</strain>
    </source>
</reference>